<proteinExistence type="predicted"/>
<gene>
    <name evidence="1" type="ORF">LV92_03814</name>
</gene>
<evidence type="ECO:0000313" key="2">
    <source>
        <dbReference type="Proteomes" id="UP000249696"/>
    </source>
</evidence>
<organism evidence="1 2">
    <name type="scientific">Arenibacter echinorum</name>
    <dbReference type="NCBI Taxonomy" id="440515"/>
    <lineage>
        <taxon>Bacteria</taxon>
        <taxon>Pseudomonadati</taxon>
        <taxon>Bacteroidota</taxon>
        <taxon>Flavobacteriia</taxon>
        <taxon>Flavobacteriales</taxon>
        <taxon>Flavobacteriaceae</taxon>
        <taxon>Arenibacter</taxon>
    </lineage>
</organism>
<name>A0A327QU94_9FLAO</name>
<dbReference type="EMBL" id="QLLN01000008">
    <property type="protein sequence ID" value="RAJ07465.1"/>
    <property type="molecule type" value="Genomic_DNA"/>
</dbReference>
<comment type="caution">
    <text evidence="1">The sequence shown here is derived from an EMBL/GenBank/DDBJ whole genome shotgun (WGS) entry which is preliminary data.</text>
</comment>
<sequence>MLLVLEGMAGNSFYFFYRKNQPNKNQVDYSVLYILGHRL</sequence>
<protein>
    <submittedName>
        <fullName evidence="1">Uncharacterized protein</fullName>
    </submittedName>
</protein>
<dbReference type="AlphaFoldDB" id="A0A327QU94"/>
<evidence type="ECO:0000313" key="1">
    <source>
        <dbReference type="EMBL" id="RAJ07465.1"/>
    </source>
</evidence>
<dbReference type="Proteomes" id="UP000249696">
    <property type="component" value="Unassembled WGS sequence"/>
</dbReference>
<keyword evidence="2" id="KW-1185">Reference proteome</keyword>
<reference evidence="1 2" key="1">
    <citation type="submission" date="2018-06" db="EMBL/GenBank/DDBJ databases">
        <title>Genomic Encyclopedia of Archaeal and Bacterial Type Strains, Phase II (KMG-II): from individual species to whole genera.</title>
        <authorList>
            <person name="Goeker M."/>
        </authorList>
    </citation>
    <scope>NUCLEOTIDE SEQUENCE [LARGE SCALE GENOMIC DNA]</scope>
    <source>
        <strain evidence="1 2">DSM 23522</strain>
    </source>
</reference>
<accession>A0A327QU94</accession>